<sequence>MTTFFWVPFDDSDWNHDVYCRSIPAHGKILPHADGSVGFVGHENVSWNQVQANDTLVLAAHGKKWSTDEVAWRKKDGTIVQWSPTVFAQAIRACLADHYGQQINYRLLACFGANNITPLAHSFGSKLATEMSAVGLKGSLTAYKGATGMDANLGKQIGSSRITCALSVLRHLGTMTGSQPTDDANVVWTL</sequence>
<proteinExistence type="predicted"/>
<name>A0A4Y4CUQ1_ZOORA</name>
<keyword evidence="2" id="KW-1185">Reference proteome</keyword>
<gene>
    <name evidence="1" type="ORF">ZRA01_27140</name>
</gene>
<dbReference type="AlphaFoldDB" id="A0A4Y4CUQ1"/>
<comment type="caution">
    <text evidence="1">The sequence shown here is derived from an EMBL/GenBank/DDBJ whole genome shotgun (WGS) entry which is preliminary data.</text>
</comment>
<evidence type="ECO:0000313" key="2">
    <source>
        <dbReference type="Proteomes" id="UP000318422"/>
    </source>
</evidence>
<accession>A0A4Y4CUQ1</accession>
<dbReference type="RefSeq" id="WP_141353145.1">
    <property type="nucleotide sequence ID" value="NZ_BJNV01000049.1"/>
</dbReference>
<evidence type="ECO:0000313" key="1">
    <source>
        <dbReference type="EMBL" id="GEC96641.1"/>
    </source>
</evidence>
<dbReference type="EMBL" id="BJNV01000049">
    <property type="protein sequence ID" value="GEC96641.1"/>
    <property type="molecule type" value="Genomic_DNA"/>
</dbReference>
<protein>
    <submittedName>
        <fullName evidence="1">Uncharacterized protein</fullName>
    </submittedName>
</protein>
<organism evidence="1 2">
    <name type="scientific">Zoogloea ramigera</name>
    <dbReference type="NCBI Taxonomy" id="350"/>
    <lineage>
        <taxon>Bacteria</taxon>
        <taxon>Pseudomonadati</taxon>
        <taxon>Pseudomonadota</taxon>
        <taxon>Betaproteobacteria</taxon>
        <taxon>Rhodocyclales</taxon>
        <taxon>Zoogloeaceae</taxon>
        <taxon>Zoogloea</taxon>
    </lineage>
</organism>
<reference evidence="1 2" key="1">
    <citation type="submission" date="2019-06" db="EMBL/GenBank/DDBJ databases">
        <title>Whole genome shotgun sequence of Zoogloea ramigera NBRC 15342.</title>
        <authorList>
            <person name="Hosoyama A."/>
            <person name="Uohara A."/>
            <person name="Ohji S."/>
            <person name="Ichikawa N."/>
        </authorList>
    </citation>
    <scope>NUCLEOTIDE SEQUENCE [LARGE SCALE GENOMIC DNA]</scope>
    <source>
        <strain evidence="1 2">NBRC 15342</strain>
    </source>
</reference>
<dbReference type="Proteomes" id="UP000318422">
    <property type="component" value="Unassembled WGS sequence"/>
</dbReference>